<protein>
    <submittedName>
        <fullName evidence="1">Msl6332 protein</fullName>
    </submittedName>
</protein>
<dbReference type="AlphaFoldDB" id="Q989Q2"/>
<dbReference type="Proteomes" id="UP000000552">
    <property type="component" value="Chromosome"/>
</dbReference>
<reference evidence="1 2" key="1">
    <citation type="journal article" date="2000" name="DNA Res.">
        <title>Complete genome structure of the nitrogen-fixing symbiotic bacterium Mesorhizobium loti.</title>
        <authorList>
            <person name="Kaneko T."/>
            <person name="Nakamura Y."/>
            <person name="Sato S."/>
            <person name="Asamizu E."/>
            <person name="Kato T."/>
            <person name="Sasamoto S."/>
            <person name="Watanabe A."/>
            <person name="Idesawa K."/>
            <person name="Ishikawa A."/>
            <person name="Kawashima K."/>
            <person name="Kimura T."/>
            <person name="Kishida Y."/>
            <person name="Kiyokawa C."/>
            <person name="Kohara M."/>
            <person name="Matsumoto M."/>
            <person name="Matsuno A."/>
            <person name="Mochizuki Y."/>
            <person name="Nakayama S."/>
            <person name="Nakazaki N."/>
            <person name="Shimpo S."/>
            <person name="Sugimoto M."/>
            <person name="Takeuchi C."/>
            <person name="Yamada M."/>
            <person name="Tabata S."/>
        </authorList>
    </citation>
    <scope>NUCLEOTIDE SEQUENCE [LARGE SCALE GENOMIC DNA]</scope>
    <source>
        <strain evidence="2">LMG 29417 / CECT 9101 / MAFF 303099</strain>
    </source>
</reference>
<dbReference type="HOGENOM" id="CLU_3065501_0_0_5"/>
<name>Q989Q2_RHILO</name>
<gene>
    <name evidence="1" type="ordered locus">msl6332</name>
</gene>
<accession>Q989Q2</accession>
<evidence type="ECO:0000313" key="1">
    <source>
        <dbReference type="EMBL" id="BAB52642.1"/>
    </source>
</evidence>
<sequence>MDIAAVDRAKPIAAVGWAAESISLLGHQEVTAELLTLASILDHEIAADYHRSG</sequence>
<dbReference type="EMBL" id="BA000012">
    <property type="protein sequence ID" value="BAB52642.1"/>
    <property type="molecule type" value="Genomic_DNA"/>
</dbReference>
<organism evidence="1 2">
    <name type="scientific">Mesorhizobium japonicum (strain LMG 29417 / CECT 9101 / MAFF 303099)</name>
    <name type="common">Mesorhizobium loti (strain MAFF 303099)</name>
    <dbReference type="NCBI Taxonomy" id="266835"/>
    <lineage>
        <taxon>Bacteria</taxon>
        <taxon>Pseudomonadati</taxon>
        <taxon>Pseudomonadota</taxon>
        <taxon>Alphaproteobacteria</taxon>
        <taxon>Hyphomicrobiales</taxon>
        <taxon>Phyllobacteriaceae</taxon>
        <taxon>Mesorhizobium</taxon>
    </lineage>
</organism>
<dbReference type="KEGG" id="mlo:msl6332"/>
<evidence type="ECO:0000313" key="2">
    <source>
        <dbReference type="Proteomes" id="UP000000552"/>
    </source>
</evidence>
<proteinExistence type="predicted"/>